<dbReference type="Pfam" id="PF00043">
    <property type="entry name" value="GST_C"/>
    <property type="match status" value="1"/>
</dbReference>
<keyword evidence="4" id="KW-1185">Reference proteome</keyword>
<sequence>MITLHHLNNSRSQRIIWLLEELGVDYDIVQHQRDPKTQLAPPSLRAIHPLGKSPVIVDESNQMVMAESGAIIEYLIQVYGDSQWQRHRDQAEYWDYVFWLHYSEGSVMPPLVMRLVMAGVSKAPMPFFAKPIARSICSKVLAQFVQPNISRNLAFIESHLHQRQWFNDERISGADVQMSFALEAGVASGLIDERFPAIRAFVERCHQRPAYQRALKRGGEYAYA</sequence>
<dbReference type="SUPFAM" id="SSF47616">
    <property type="entry name" value="GST C-terminal domain-like"/>
    <property type="match status" value="1"/>
</dbReference>
<feature type="domain" description="GST C-terminal" evidence="2">
    <location>
        <begin position="89"/>
        <end position="224"/>
    </location>
</feature>
<dbReference type="InterPro" id="IPR036282">
    <property type="entry name" value="Glutathione-S-Trfase_C_sf"/>
</dbReference>
<feature type="domain" description="GST N-terminal" evidence="1">
    <location>
        <begin position="1"/>
        <end position="83"/>
    </location>
</feature>
<dbReference type="RefSeq" id="WP_290260922.1">
    <property type="nucleotide sequence ID" value="NZ_JAUFQG010000004.1"/>
</dbReference>
<dbReference type="InterPro" id="IPR040079">
    <property type="entry name" value="Glutathione_S-Trfase"/>
</dbReference>
<accession>A0ABV8V5V5</accession>
<dbReference type="SFLD" id="SFLDS00019">
    <property type="entry name" value="Glutathione_Transferase_(cytos"/>
    <property type="match status" value="1"/>
</dbReference>
<dbReference type="PANTHER" id="PTHR44051">
    <property type="entry name" value="GLUTATHIONE S-TRANSFERASE-RELATED"/>
    <property type="match status" value="1"/>
</dbReference>
<dbReference type="InterPro" id="IPR036249">
    <property type="entry name" value="Thioredoxin-like_sf"/>
</dbReference>
<organism evidence="3 4">
    <name type="scientific">Simiduia curdlanivorans</name>
    <dbReference type="NCBI Taxonomy" id="1492769"/>
    <lineage>
        <taxon>Bacteria</taxon>
        <taxon>Pseudomonadati</taxon>
        <taxon>Pseudomonadota</taxon>
        <taxon>Gammaproteobacteria</taxon>
        <taxon>Cellvibrionales</taxon>
        <taxon>Cellvibrionaceae</taxon>
        <taxon>Simiduia</taxon>
    </lineage>
</organism>
<name>A0ABV8V5V5_9GAMM</name>
<dbReference type="PANTHER" id="PTHR44051:SF9">
    <property type="entry name" value="GLUTATHIONE S-TRANSFERASE 1"/>
    <property type="match status" value="1"/>
</dbReference>
<dbReference type="SFLD" id="SFLDG01150">
    <property type="entry name" value="Main.1:_Beta-like"/>
    <property type="match status" value="1"/>
</dbReference>
<dbReference type="SUPFAM" id="SSF52833">
    <property type="entry name" value="Thioredoxin-like"/>
    <property type="match status" value="1"/>
</dbReference>
<evidence type="ECO:0000313" key="3">
    <source>
        <dbReference type="EMBL" id="MFC4363247.1"/>
    </source>
</evidence>
<comment type="caution">
    <text evidence="3">The sequence shown here is derived from an EMBL/GenBank/DDBJ whole genome shotgun (WGS) entry which is preliminary data.</text>
</comment>
<dbReference type="EMBL" id="JBHSCX010000020">
    <property type="protein sequence ID" value="MFC4363247.1"/>
    <property type="molecule type" value="Genomic_DNA"/>
</dbReference>
<dbReference type="PROSITE" id="PS50405">
    <property type="entry name" value="GST_CTER"/>
    <property type="match status" value="1"/>
</dbReference>
<evidence type="ECO:0000259" key="1">
    <source>
        <dbReference type="PROSITE" id="PS50404"/>
    </source>
</evidence>
<dbReference type="PROSITE" id="PS50404">
    <property type="entry name" value="GST_NTER"/>
    <property type="match status" value="1"/>
</dbReference>
<reference evidence="4" key="1">
    <citation type="journal article" date="2019" name="Int. J. Syst. Evol. Microbiol.">
        <title>The Global Catalogue of Microorganisms (GCM) 10K type strain sequencing project: providing services to taxonomists for standard genome sequencing and annotation.</title>
        <authorList>
            <consortium name="The Broad Institute Genomics Platform"/>
            <consortium name="The Broad Institute Genome Sequencing Center for Infectious Disease"/>
            <person name="Wu L."/>
            <person name="Ma J."/>
        </authorList>
    </citation>
    <scope>NUCLEOTIDE SEQUENCE [LARGE SCALE GENOMIC DNA]</scope>
    <source>
        <strain evidence="4">CECT 8570</strain>
    </source>
</reference>
<dbReference type="Pfam" id="PF13409">
    <property type="entry name" value="GST_N_2"/>
    <property type="match status" value="1"/>
</dbReference>
<dbReference type="CDD" id="cd03189">
    <property type="entry name" value="GST_C_GTT1_like"/>
    <property type="match status" value="1"/>
</dbReference>
<dbReference type="InterPro" id="IPR004045">
    <property type="entry name" value="Glutathione_S-Trfase_N"/>
</dbReference>
<dbReference type="Proteomes" id="UP001595840">
    <property type="component" value="Unassembled WGS sequence"/>
</dbReference>
<dbReference type="Gene3D" id="3.40.30.10">
    <property type="entry name" value="Glutaredoxin"/>
    <property type="match status" value="1"/>
</dbReference>
<evidence type="ECO:0000259" key="2">
    <source>
        <dbReference type="PROSITE" id="PS50405"/>
    </source>
</evidence>
<proteinExistence type="predicted"/>
<gene>
    <name evidence="3" type="ORF">ACFOX3_13110</name>
</gene>
<dbReference type="Gene3D" id="1.20.1050.10">
    <property type="match status" value="1"/>
</dbReference>
<protein>
    <submittedName>
        <fullName evidence="3">Glutathione S-transferase family protein</fullName>
    </submittedName>
</protein>
<dbReference type="InterPro" id="IPR004046">
    <property type="entry name" value="GST_C"/>
</dbReference>
<dbReference type="SFLD" id="SFLDG00358">
    <property type="entry name" value="Main_(cytGST)"/>
    <property type="match status" value="1"/>
</dbReference>
<evidence type="ECO:0000313" key="4">
    <source>
        <dbReference type="Proteomes" id="UP001595840"/>
    </source>
</evidence>
<dbReference type="CDD" id="cd03046">
    <property type="entry name" value="GST_N_GTT1_like"/>
    <property type="match status" value="1"/>
</dbReference>
<dbReference type="InterPro" id="IPR010987">
    <property type="entry name" value="Glutathione-S-Trfase_C-like"/>
</dbReference>